<evidence type="ECO:0000256" key="1">
    <source>
        <dbReference type="SAM" id="MobiDB-lite"/>
    </source>
</evidence>
<organism evidence="2 3">
    <name type="scientific">Leishmania tarentolae</name>
    <name type="common">Sauroleishmania tarentolae</name>
    <dbReference type="NCBI Taxonomy" id="5689"/>
    <lineage>
        <taxon>Eukaryota</taxon>
        <taxon>Discoba</taxon>
        <taxon>Euglenozoa</taxon>
        <taxon>Kinetoplastea</taxon>
        <taxon>Metakinetoplastina</taxon>
        <taxon>Trypanosomatida</taxon>
        <taxon>Trypanosomatidae</taxon>
        <taxon>Leishmaniinae</taxon>
        <taxon>Leishmania</taxon>
        <taxon>lizard Leishmania</taxon>
    </lineage>
</organism>
<comment type="caution">
    <text evidence="2">The sequence shown here is derived from an EMBL/GenBank/DDBJ whole genome shotgun (WGS) entry which is preliminary data.</text>
</comment>
<dbReference type="AlphaFoldDB" id="A0A640KMB6"/>
<accession>A0A640KMB6</accession>
<dbReference type="EMBL" id="BLBS01000039">
    <property type="protein sequence ID" value="GET90185.1"/>
    <property type="molecule type" value="Genomic_DNA"/>
</dbReference>
<evidence type="ECO:0000313" key="2">
    <source>
        <dbReference type="EMBL" id="GET90185.1"/>
    </source>
</evidence>
<dbReference type="Proteomes" id="UP000419144">
    <property type="component" value="Unassembled WGS sequence"/>
</dbReference>
<dbReference type="GO" id="GO:0005840">
    <property type="term" value="C:ribosome"/>
    <property type="evidence" value="ECO:0007669"/>
    <property type="project" value="UniProtKB-KW"/>
</dbReference>
<gene>
    <name evidence="2" type="ORF">LtaPh_2826341</name>
</gene>
<proteinExistence type="predicted"/>
<name>A0A640KMB6_LEITA</name>
<feature type="region of interest" description="Disordered" evidence="1">
    <location>
        <begin position="1"/>
        <end position="38"/>
    </location>
</feature>
<keyword evidence="2" id="KW-0687">Ribonucleoprotein</keyword>
<feature type="compositionally biased region" description="Basic and acidic residues" evidence="1">
    <location>
        <begin position="20"/>
        <end position="38"/>
    </location>
</feature>
<protein>
    <submittedName>
        <fullName evidence="2">40S ribosomal protein S17, putative</fullName>
    </submittedName>
</protein>
<reference evidence="2" key="1">
    <citation type="submission" date="2019-11" db="EMBL/GenBank/DDBJ databases">
        <title>Leishmania tarentolae CDS.</title>
        <authorList>
            <person name="Goto Y."/>
            <person name="Yamagishi J."/>
        </authorList>
    </citation>
    <scope>NUCLEOTIDE SEQUENCE [LARGE SCALE GENOMIC DNA]</scope>
    <source>
        <strain evidence="2">Parrot Tar II</strain>
    </source>
</reference>
<keyword evidence="3" id="KW-1185">Reference proteome</keyword>
<evidence type="ECO:0000313" key="3">
    <source>
        <dbReference type="Proteomes" id="UP000419144"/>
    </source>
</evidence>
<sequence>MESRDMAPKVQRAEIGSYDAAHKGRDPRPSHTHTPEEYARKHTRIWPLYLLGALLLTAARGSLHLRQGGIGALHAARHADLQALQHLHRLLVHAHAGLDRLVHVGRRGGVIHAALALLLLQLQRDAAHGAAGQALHDVSRVPGDLVLQLLRLRNRHVHDDALVLVEVEVQLRVVLLHHLAGGTLHGFGADFAHCSLLDLPTTRCAYG</sequence>
<keyword evidence="2" id="KW-0689">Ribosomal protein</keyword>
<dbReference type="VEuPathDB" id="TriTrypDB:LtaPh_2826341"/>